<protein>
    <submittedName>
        <fullName evidence="10">Family with sequence similarity 187 member B</fullName>
    </submittedName>
</protein>
<dbReference type="PANTHER" id="PTHR32178:SF7">
    <property type="entry name" value="IG-LIKE V-TYPE DOMAIN-CONTAINING PROTEIN FAM187A"/>
    <property type="match status" value="1"/>
</dbReference>
<evidence type="ECO:0000256" key="3">
    <source>
        <dbReference type="ARBA" id="ARBA00022692"/>
    </source>
</evidence>
<dbReference type="InterPro" id="IPR036179">
    <property type="entry name" value="Ig-like_dom_sf"/>
</dbReference>
<evidence type="ECO:0000256" key="7">
    <source>
        <dbReference type="ARBA" id="ARBA00023180"/>
    </source>
</evidence>
<feature type="signal peptide" evidence="8">
    <location>
        <begin position="1"/>
        <end position="19"/>
    </location>
</feature>
<keyword evidence="4 8" id="KW-0732">Signal</keyword>
<reference key="1">
    <citation type="journal article" date="2007" name="Nature">
        <title>The medaka draft genome and insights into vertebrate genome evolution.</title>
        <authorList>
            <person name="Kasahara M."/>
            <person name="Naruse K."/>
            <person name="Sasaki S."/>
            <person name="Nakatani Y."/>
            <person name="Qu W."/>
            <person name="Ahsan B."/>
            <person name="Yamada T."/>
            <person name="Nagayasu Y."/>
            <person name="Doi K."/>
            <person name="Kasai Y."/>
            <person name="Jindo T."/>
            <person name="Kobayashi D."/>
            <person name="Shimada A."/>
            <person name="Toyoda A."/>
            <person name="Kuroki Y."/>
            <person name="Fujiyama A."/>
            <person name="Sasaki T."/>
            <person name="Shimizu A."/>
            <person name="Asakawa S."/>
            <person name="Shimizu N."/>
            <person name="Hashimoto S."/>
            <person name="Yang J."/>
            <person name="Lee Y."/>
            <person name="Matsushima K."/>
            <person name="Sugano S."/>
            <person name="Sakaizumi M."/>
            <person name="Narita T."/>
            <person name="Ohishi K."/>
            <person name="Haga S."/>
            <person name="Ohta F."/>
            <person name="Nomoto H."/>
            <person name="Nogata K."/>
            <person name="Morishita T."/>
            <person name="Endo T."/>
            <person name="Shin-I T."/>
            <person name="Takeda H."/>
            <person name="Morishita S."/>
            <person name="Kohara Y."/>
        </authorList>
    </citation>
    <scope>NUCLEOTIDE SEQUENCE [LARGE SCALE GENOMIC DNA]</scope>
    <source>
        <strain>Hd-rR</strain>
    </source>
</reference>
<dbReference type="PROSITE" id="PS50835">
    <property type="entry name" value="IG_LIKE"/>
    <property type="match status" value="2"/>
</dbReference>
<evidence type="ECO:0000256" key="4">
    <source>
        <dbReference type="ARBA" id="ARBA00022729"/>
    </source>
</evidence>
<feature type="chain" id="PRO_5018295234" evidence="8">
    <location>
        <begin position="20"/>
        <end position="440"/>
    </location>
</feature>
<keyword evidence="7" id="KW-0325">Glycoprotein</keyword>
<dbReference type="PANTHER" id="PTHR32178">
    <property type="entry name" value="FAM187"/>
    <property type="match status" value="1"/>
</dbReference>
<feature type="domain" description="Ig-like" evidence="9">
    <location>
        <begin position="36"/>
        <end position="129"/>
    </location>
</feature>
<keyword evidence="3" id="KW-0812">Transmembrane</keyword>
<evidence type="ECO:0000256" key="6">
    <source>
        <dbReference type="ARBA" id="ARBA00023136"/>
    </source>
</evidence>
<reference evidence="10" key="4">
    <citation type="submission" date="2025-09" db="UniProtKB">
        <authorList>
            <consortium name="Ensembl"/>
        </authorList>
    </citation>
    <scope>IDENTIFICATION</scope>
    <source>
        <strain evidence="10">HSOK</strain>
    </source>
</reference>
<evidence type="ECO:0000256" key="2">
    <source>
        <dbReference type="ARBA" id="ARBA00008727"/>
    </source>
</evidence>
<dbReference type="Ensembl" id="ENSORLT00015035610.1">
    <property type="protein sequence ID" value="ENSORLP00015034510.1"/>
    <property type="gene ID" value="ENSORLG00015020571.1"/>
</dbReference>
<comment type="similarity">
    <text evidence="2">Belongs to the FAM187 family.</text>
</comment>
<name>A0A3P9JQK4_ORYLA</name>
<accession>A0A3P9JQK4</accession>
<dbReference type="AlphaFoldDB" id="A0A3P9JQK4"/>
<evidence type="ECO:0000313" key="10">
    <source>
        <dbReference type="Ensembl" id="ENSORLP00015034510.1"/>
    </source>
</evidence>
<dbReference type="InterPro" id="IPR007110">
    <property type="entry name" value="Ig-like_dom"/>
</dbReference>
<dbReference type="InterPro" id="IPR003599">
    <property type="entry name" value="Ig_sub"/>
</dbReference>
<proteinExistence type="inferred from homology"/>
<organism evidence="10 11">
    <name type="scientific">Oryzias latipes</name>
    <name type="common">Japanese rice fish</name>
    <name type="synonym">Japanese killifish</name>
    <dbReference type="NCBI Taxonomy" id="8090"/>
    <lineage>
        <taxon>Eukaryota</taxon>
        <taxon>Metazoa</taxon>
        <taxon>Chordata</taxon>
        <taxon>Craniata</taxon>
        <taxon>Vertebrata</taxon>
        <taxon>Euteleostomi</taxon>
        <taxon>Actinopterygii</taxon>
        <taxon>Neopterygii</taxon>
        <taxon>Teleostei</taxon>
        <taxon>Neoteleostei</taxon>
        <taxon>Acanthomorphata</taxon>
        <taxon>Ovalentaria</taxon>
        <taxon>Atherinomorphae</taxon>
        <taxon>Beloniformes</taxon>
        <taxon>Adrianichthyidae</taxon>
        <taxon>Oryziinae</taxon>
        <taxon>Oryzias</taxon>
    </lineage>
</organism>
<keyword evidence="5" id="KW-1133">Transmembrane helix</keyword>
<evidence type="ECO:0000256" key="8">
    <source>
        <dbReference type="SAM" id="SignalP"/>
    </source>
</evidence>
<dbReference type="SUPFAM" id="SSF48726">
    <property type="entry name" value="Immunoglobulin"/>
    <property type="match status" value="2"/>
</dbReference>
<feature type="domain" description="Ig-like" evidence="9">
    <location>
        <begin position="249"/>
        <end position="344"/>
    </location>
</feature>
<evidence type="ECO:0000259" key="9">
    <source>
        <dbReference type="PROSITE" id="PS50835"/>
    </source>
</evidence>
<dbReference type="Gene3D" id="2.60.40.10">
    <property type="entry name" value="Immunoglobulins"/>
    <property type="match status" value="1"/>
</dbReference>
<reference evidence="10 11" key="2">
    <citation type="submission" date="2017-04" db="EMBL/GenBank/DDBJ databases">
        <title>CpG methylation of centromeres and impact of large insertions on vertebrate speciation.</title>
        <authorList>
            <person name="Ichikawa K."/>
            <person name="Yoshimura J."/>
            <person name="Morishita S."/>
        </authorList>
    </citation>
    <scope>NUCLEOTIDE SEQUENCE</scope>
    <source>
        <strain evidence="10 11">HSOK</strain>
    </source>
</reference>
<evidence type="ECO:0000313" key="11">
    <source>
        <dbReference type="Proteomes" id="UP000265200"/>
    </source>
</evidence>
<evidence type="ECO:0000256" key="5">
    <source>
        <dbReference type="ARBA" id="ARBA00022989"/>
    </source>
</evidence>
<evidence type="ECO:0000256" key="1">
    <source>
        <dbReference type="ARBA" id="ARBA00004479"/>
    </source>
</evidence>
<comment type="subcellular location">
    <subcellularLocation>
        <location evidence="1">Membrane</location>
        <topology evidence="1">Single-pass type I membrane protein</topology>
    </subcellularLocation>
</comment>
<reference evidence="10" key="3">
    <citation type="submission" date="2025-08" db="UniProtKB">
        <authorList>
            <consortium name="Ensembl"/>
        </authorList>
    </citation>
    <scope>IDENTIFICATION</scope>
    <source>
        <strain evidence="10">HSOK</strain>
    </source>
</reference>
<dbReference type="InterPro" id="IPR039311">
    <property type="entry name" value="FAM187A/B"/>
</dbReference>
<dbReference type="Proteomes" id="UP000265200">
    <property type="component" value="Chromosome 7"/>
</dbReference>
<dbReference type="InterPro" id="IPR013783">
    <property type="entry name" value="Ig-like_fold"/>
</dbReference>
<keyword evidence="6" id="KW-0472">Membrane</keyword>
<dbReference type="SMART" id="SM00409">
    <property type="entry name" value="IG"/>
    <property type="match status" value="2"/>
</dbReference>
<sequence length="440" mass="49121">MLWMLVVPILLLLPCGVWTYEAPEDKQDVFAVKACPAFLTFVNAAYLAGATVELLCHCKPPEVQYVVWFFRKHRASSTETRALTDHHGNRLQDTSEVLHSSDLRSRFSIRLFSLLVFRAGPLDSGVYICGSAHRDFFFGFDLDIQEVHTLTFTPRLGPEDHPLYKVFTSFQPWSQCDRCGVEGEQVRIGLCFVHSHILHVRYRWTNQSVTSCGSEAVPRAFTQLKQGKVGPKMEVKSCQVACPTEAPPPSKVMAFTAFLGSASQVAQIKVFHLNHPADTVLTLGCPGAHSDMAVAWDQESTPIYRFHHPSAGNIRATSARLLIDTGHHLVLQPAKTQDTGVYYCWLQGRRVAEIHLLVYAHLGRGKSVLSDPELPAAAELLFSICGLLFRLSHAPCFCCLVFRCFSVISSTSNPLLYHSNNKSLLDCNNKKRPRGAPIWV</sequence>
<dbReference type="GO" id="GO:0016020">
    <property type="term" value="C:membrane"/>
    <property type="evidence" value="ECO:0007669"/>
    <property type="project" value="UniProtKB-SubCell"/>
</dbReference>